<proteinExistence type="predicted"/>
<evidence type="ECO:0000313" key="3">
    <source>
        <dbReference type="Proteomes" id="UP000243498"/>
    </source>
</evidence>
<evidence type="ECO:0000256" key="1">
    <source>
        <dbReference type="SAM" id="MobiDB-lite"/>
    </source>
</evidence>
<gene>
    <name evidence="2" type="ORF">NOR_06361</name>
</gene>
<protein>
    <submittedName>
        <fullName evidence="2">Uncharacterized protein</fullName>
    </submittedName>
</protein>
<keyword evidence="3" id="KW-1185">Reference proteome</keyword>
<evidence type="ECO:0000313" key="2">
    <source>
        <dbReference type="EMBL" id="OAA39101.1"/>
    </source>
</evidence>
<organism evidence="2 3">
    <name type="scientific">Metarhizium rileyi (strain RCEF 4871)</name>
    <name type="common">Nomuraea rileyi</name>
    <dbReference type="NCBI Taxonomy" id="1649241"/>
    <lineage>
        <taxon>Eukaryota</taxon>
        <taxon>Fungi</taxon>
        <taxon>Dikarya</taxon>
        <taxon>Ascomycota</taxon>
        <taxon>Pezizomycotina</taxon>
        <taxon>Sordariomycetes</taxon>
        <taxon>Hypocreomycetidae</taxon>
        <taxon>Hypocreales</taxon>
        <taxon>Clavicipitaceae</taxon>
        <taxon>Metarhizium</taxon>
    </lineage>
</organism>
<comment type="caution">
    <text evidence="2">The sequence shown here is derived from an EMBL/GenBank/DDBJ whole genome shotgun (WGS) entry which is preliminary data.</text>
</comment>
<name>A0A167AND1_METRR</name>
<feature type="region of interest" description="Disordered" evidence="1">
    <location>
        <begin position="1"/>
        <end position="29"/>
    </location>
</feature>
<sequence length="59" mass="6317">MPSGMMQQNIFPDGNSGPGNNQTAVRGPEGVGTYKAVNGFASLRKFIFCDVSFVRSSVF</sequence>
<reference evidence="2 3" key="1">
    <citation type="journal article" date="2016" name="Genome Biol. Evol.">
        <title>Divergent and convergent evolution of fungal pathogenicity.</title>
        <authorList>
            <person name="Shang Y."/>
            <person name="Xiao G."/>
            <person name="Zheng P."/>
            <person name="Cen K."/>
            <person name="Zhan S."/>
            <person name="Wang C."/>
        </authorList>
    </citation>
    <scope>NUCLEOTIDE SEQUENCE [LARGE SCALE GENOMIC DNA]</scope>
    <source>
        <strain evidence="2 3">RCEF 4871</strain>
    </source>
</reference>
<accession>A0A167AND1</accession>
<dbReference type="Proteomes" id="UP000243498">
    <property type="component" value="Unassembled WGS sequence"/>
</dbReference>
<feature type="compositionally biased region" description="Polar residues" evidence="1">
    <location>
        <begin position="1"/>
        <end position="10"/>
    </location>
</feature>
<dbReference type="EMBL" id="AZHC01000023">
    <property type="protein sequence ID" value="OAA39101.1"/>
    <property type="molecule type" value="Genomic_DNA"/>
</dbReference>
<dbReference type="AlphaFoldDB" id="A0A167AND1"/>